<dbReference type="EMBL" id="CASHTH010001743">
    <property type="protein sequence ID" value="CAI8019314.1"/>
    <property type="molecule type" value="Genomic_DNA"/>
</dbReference>
<keyword evidence="3" id="KW-1185">Reference proteome</keyword>
<accession>A0AA35WG61</accession>
<dbReference type="AlphaFoldDB" id="A0AA35WG61"/>
<feature type="signal peptide" evidence="1">
    <location>
        <begin position="1"/>
        <end position="39"/>
    </location>
</feature>
<proteinExistence type="predicted"/>
<gene>
    <name evidence="2" type="ORF">GBAR_LOCUS11617</name>
</gene>
<protein>
    <submittedName>
        <fullName evidence="2">Uncharacterized protein</fullName>
    </submittedName>
</protein>
<evidence type="ECO:0000313" key="3">
    <source>
        <dbReference type="Proteomes" id="UP001174909"/>
    </source>
</evidence>
<sequence length="119" mass="13592">MRSWSVLIIAFASTGKKGKMMQQALVLTILLLPVRGSESCKLYDYLRGKARVEPVNGLYYPYRCNNASTFCRIIPEFSCSPNSLHDLTTEINGDEYLPVMIDLKYDVNNSLLQDNQKHR</sequence>
<evidence type="ECO:0000313" key="2">
    <source>
        <dbReference type="EMBL" id="CAI8019314.1"/>
    </source>
</evidence>
<feature type="chain" id="PRO_5041460809" evidence="1">
    <location>
        <begin position="40"/>
        <end position="119"/>
    </location>
</feature>
<reference evidence="2" key="1">
    <citation type="submission" date="2023-03" db="EMBL/GenBank/DDBJ databases">
        <authorList>
            <person name="Steffen K."/>
            <person name="Cardenas P."/>
        </authorList>
    </citation>
    <scope>NUCLEOTIDE SEQUENCE</scope>
</reference>
<name>A0AA35WG61_GEOBA</name>
<organism evidence="2 3">
    <name type="scientific">Geodia barretti</name>
    <name type="common">Barrett's horny sponge</name>
    <dbReference type="NCBI Taxonomy" id="519541"/>
    <lineage>
        <taxon>Eukaryota</taxon>
        <taxon>Metazoa</taxon>
        <taxon>Porifera</taxon>
        <taxon>Demospongiae</taxon>
        <taxon>Heteroscleromorpha</taxon>
        <taxon>Tetractinellida</taxon>
        <taxon>Astrophorina</taxon>
        <taxon>Geodiidae</taxon>
        <taxon>Geodia</taxon>
    </lineage>
</organism>
<evidence type="ECO:0000256" key="1">
    <source>
        <dbReference type="SAM" id="SignalP"/>
    </source>
</evidence>
<keyword evidence="1" id="KW-0732">Signal</keyword>
<comment type="caution">
    <text evidence="2">The sequence shown here is derived from an EMBL/GenBank/DDBJ whole genome shotgun (WGS) entry which is preliminary data.</text>
</comment>
<dbReference type="Proteomes" id="UP001174909">
    <property type="component" value="Unassembled WGS sequence"/>
</dbReference>